<dbReference type="EMBL" id="JAPUUL010001280">
    <property type="protein sequence ID" value="KAJ8127848.1"/>
    <property type="molecule type" value="Genomic_DNA"/>
</dbReference>
<accession>A0ACC2JJZ2</accession>
<keyword evidence="2" id="KW-1185">Reference proteome</keyword>
<evidence type="ECO:0000313" key="1">
    <source>
        <dbReference type="EMBL" id="KAJ8127848.1"/>
    </source>
</evidence>
<protein>
    <submittedName>
        <fullName evidence="1">Uncharacterized protein</fullName>
    </submittedName>
</protein>
<evidence type="ECO:0000313" key="2">
    <source>
        <dbReference type="Proteomes" id="UP001153332"/>
    </source>
</evidence>
<reference evidence="1" key="1">
    <citation type="submission" date="2022-12" db="EMBL/GenBank/DDBJ databases">
        <title>Genome Sequence of Lasiodiplodia mahajangana.</title>
        <authorList>
            <person name="Buettner E."/>
        </authorList>
    </citation>
    <scope>NUCLEOTIDE SEQUENCE</scope>
    <source>
        <strain evidence="1">VT137</strain>
    </source>
</reference>
<name>A0ACC2JJZ2_9PEZI</name>
<organism evidence="1 2">
    <name type="scientific">Lasiodiplodia mahajangana</name>
    <dbReference type="NCBI Taxonomy" id="1108764"/>
    <lineage>
        <taxon>Eukaryota</taxon>
        <taxon>Fungi</taxon>
        <taxon>Dikarya</taxon>
        <taxon>Ascomycota</taxon>
        <taxon>Pezizomycotina</taxon>
        <taxon>Dothideomycetes</taxon>
        <taxon>Dothideomycetes incertae sedis</taxon>
        <taxon>Botryosphaeriales</taxon>
        <taxon>Botryosphaeriaceae</taxon>
        <taxon>Lasiodiplodia</taxon>
    </lineage>
</organism>
<comment type="caution">
    <text evidence="1">The sequence shown here is derived from an EMBL/GenBank/DDBJ whole genome shotgun (WGS) entry which is preliminary data.</text>
</comment>
<dbReference type="Proteomes" id="UP001153332">
    <property type="component" value="Unassembled WGS sequence"/>
</dbReference>
<gene>
    <name evidence="1" type="ORF">O1611_g5789</name>
</gene>
<proteinExistence type="predicted"/>
<sequence>MGLKLGELLFEHYELNDLVHLLLVPVQLQGRPCPLPSYKTEYAWDYEYNNEQKNEDPSPVATGSGLCSLPVELHHRIFFFIPFIDDVVSLGMTNQYFLSIALHYMEDYYVSSLGAWAGKNLVAVGEYVQPGDFPPGLFSAEELEAEFEAFRQLQIDVPDYKEYDAEFVPEEPFTLWHFTCQKVSEPSGLEYPINRAMRLRTHCRHRGMRRDSAWPSVEEHMYVDTQAYLPRDEQWILRNLTTKQIVRSEAIALSPDYIQGPHMEFLGFGEVLLSRIAWSTDPSVNMKDTTNISRGVWAGHRFDITTRSKHETETGGDGWIDVSDEVKTEIADIWENEFGADWRDQITKGRESLYY</sequence>